<accession>A0A2Y9TVS2</accession>
<dbReference type="GO" id="GO:0006777">
    <property type="term" value="P:Mo-molybdopterin cofactor biosynthetic process"/>
    <property type="evidence" value="ECO:0007669"/>
    <property type="project" value="UniProtKB-KW"/>
</dbReference>
<dbReference type="EC" id="2.8.1.12" evidence="3"/>
<dbReference type="SUPFAM" id="SSF54690">
    <property type="entry name" value="Molybdopterin synthase subunit MoaE"/>
    <property type="match status" value="1"/>
</dbReference>
<evidence type="ECO:0000256" key="8">
    <source>
        <dbReference type="ARBA" id="ARBA00029745"/>
    </source>
</evidence>
<reference evidence="13 14" key="1">
    <citation type="journal article" date="2019" name="Int. J. Syst. Evol. Microbiol.">
        <title>Limnobaculum parvum gen. nov., sp. nov., isolated from a freshwater lake.</title>
        <authorList>
            <person name="Baek C."/>
            <person name="Shin S.K."/>
            <person name="Yi H."/>
        </authorList>
    </citation>
    <scope>NUCLEOTIDE SEQUENCE [LARGE SCALE GENOMIC DNA]</scope>
    <source>
        <strain evidence="13 14">HYN0051</strain>
    </source>
</reference>
<dbReference type="GO" id="GO:0030366">
    <property type="term" value="F:molybdopterin synthase activity"/>
    <property type="evidence" value="ECO:0007669"/>
    <property type="project" value="UniProtKB-EC"/>
</dbReference>
<dbReference type="AlphaFoldDB" id="A0A2Y9TVS2"/>
<dbReference type="Pfam" id="PF02391">
    <property type="entry name" value="MoaE"/>
    <property type="match status" value="1"/>
</dbReference>
<evidence type="ECO:0000256" key="7">
    <source>
        <dbReference type="ARBA" id="ARBA00026066"/>
    </source>
</evidence>
<dbReference type="FunFam" id="3.90.1170.40:FF:000001">
    <property type="entry name" value="Molybdopterin synthase catalytic subunit MoaE"/>
    <property type="match status" value="1"/>
</dbReference>
<evidence type="ECO:0000313" key="14">
    <source>
        <dbReference type="Proteomes" id="UP000244908"/>
    </source>
</evidence>
<dbReference type="Proteomes" id="UP000244908">
    <property type="component" value="Chromosome"/>
</dbReference>
<comment type="similarity">
    <text evidence="2">Belongs to the MoaE family.</text>
</comment>
<evidence type="ECO:0000256" key="1">
    <source>
        <dbReference type="ARBA" id="ARBA00005046"/>
    </source>
</evidence>
<gene>
    <name evidence="13" type="ORF">HYN51_02980</name>
</gene>
<dbReference type="NCBIfam" id="NF007959">
    <property type="entry name" value="PRK10678.1"/>
    <property type="match status" value="1"/>
</dbReference>
<evidence type="ECO:0000256" key="5">
    <source>
        <dbReference type="ARBA" id="ARBA00022679"/>
    </source>
</evidence>
<protein>
    <recommendedName>
        <fullName evidence="4">Molybdopterin synthase catalytic subunit</fullName>
        <ecNumber evidence="3">2.8.1.12</ecNumber>
    </recommendedName>
    <alternativeName>
        <fullName evidence="10">MPT synthase subunit 2</fullName>
    </alternativeName>
    <alternativeName>
        <fullName evidence="8">Molybdenum cofactor biosynthesis protein E</fullName>
    </alternativeName>
    <alternativeName>
        <fullName evidence="9">Molybdopterin-converting factor large subunit</fullName>
    </alternativeName>
    <alternativeName>
        <fullName evidence="11">Molybdopterin-converting factor subunit 2</fullName>
    </alternativeName>
</protein>
<evidence type="ECO:0000256" key="10">
    <source>
        <dbReference type="ARBA" id="ARBA00030781"/>
    </source>
</evidence>
<evidence type="ECO:0000256" key="6">
    <source>
        <dbReference type="ARBA" id="ARBA00023150"/>
    </source>
</evidence>
<evidence type="ECO:0000313" key="13">
    <source>
        <dbReference type="EMBL" id="AWH87619.1"/>
    </source>
</evidence>
<evidence type="ECO:0000256" key="4">
    <source>
        <dbReference type="ARBA" id="ARBA00013858"/>
    </source>
</evidence>
<dbReference type="EMBL" id="CP029185">
    <property type="protein sequence ID" value="AWH87619.1"/>
    <property type="molecule type" value="Genomic_DNA"/>
</dbReference>
<comment type="catalytic activity">
    <reaction evidence="12">
        <text>2 [molybdopterin-synthase sulfur-carrier protein]-C-terminal-Gly-aminoethanethioate + cyclic pyranopterin phosphate + H2O = molybdopterin + 2 [molybdopterin-synthase sulfur-carrier protein]-C-terminal Gly-Gly + 2 H(+)</text>
        <dbReference type="Rhea" id="RHEA:26333"/>
        <dbReference type="Rhea" id="RHEA-COMP:12202"/>
        <dbReference type="Rhea" id="RHEA-COMP:19907"/>
        <dbReference type="ChEBI" id="CHEBI:15377"/>
        <dbReference type="ChEBI" id="CHEBI:15378"/>
        <dbReference type="ChEBI" id="CHEBI:58698"/>
        <dbReference type="ChEBI" id="CHEBI:59648"/>
        <dbReference type="ChEBI" id="CHEBI:90778"/>
        <dbReference type="ChEBI" id="CHEBI:232372"/>
        <dbReference type="EC" id="2.8.1.12"/>
    </reaction>
</comment>
<dbReference type="InterPro" id="IPR036563">
    <property type="entry name" value="MoaE_sf"/>
</dbReference>
<keyword evidence="14" id="KW-1185">Reference proteome</keyword>
<proteinExistence type="inferred from homology"/>
<evidence type="ECO:0000256" key="9">
    <source>
        <dbReference type="ARBA" id="ARBA00030407"/>
    </source>
</evidence>
<sequence>MRWRFFHRLPEGDGVSEINNTRITVSPATFQVGDEYQWLSQCDDDGAVVTFTGKVRNHNLGDSVSALTLEHYPGMTEKSLAEIVEQARERWPLQRVSVIHRIGELFPGDEIVFVGVTSAHRSSAFEAAEFIMDYLKTKAPFWKREATQEGDRWVESRNSDKQAAERW</sequence>
<comment type="subunit">
    <text evidence="7">Heterotetramer of 2 MoaD subunits and 2 MoaE subunits. Also stable as homodimer. The enzyme changes between these two forms during catalysis.</text>
</comment>
<comment type="pathway">
    <text evidence="1">Cofactor biosynthesis; molybdopterin biosynthesis.</text>
</comment>
<dbReference type="Gene3D" id="3.90.1170.40">
    <property type="entry name" value="Molybdopterin biosynthesis MoaE subunit"/>
    <property type="match status" value="1"/>
</dbReference>
<keyword evidence="6" id="KW-0501">Molybdenum cofactor biosynthesis</keyword>
<keyword evidence="5" id="KW-0808">Transferase</keyword>
<evidence type="ECO:0000256" key="12">
    <source>
        <dbReference type="ARBA" id="ARBA00049878"/>
    </source>
</evidence>
<dbReference type="InterPro" id="IPR003448">
    <property type="entry name" value="Mopterin_biosynth_MoaE"/>
</dbReference>
<organism evidence="13 14">
    <name type="scientific">Limnobaculum parvum</name>
    <dbReference type="NCBI Taxonomy" id="2172103"/>
    <lineage>
        <taxon>Bacteria</taxon>
        <taxon>Pseudomonadati</taxon>
        <taxon>Pseudomonadota</taxon>
        <taxon>Gammaproteobacteria</taxon>
        <taxon>Enterobacterales</taxon>
        <taxon>Budviciaceae</taxon>
        <taxon>Limnobaculum</taxon>
    </lineage>
</organism>
<evidence type="ECO:0000256" key="11">
    <source>
        <dbReference type="ARBA" id="ARBA00032474"/>
    </source>
</evidence>
<dbReference type="UniPathway" id="UPA00344"/>
<dbReference type="PANTHER" id="PTHR23404">
    <property type="entry name" value="MOLYBDOPTERIN SYNTHASE RELATED"/>
    <property type="match status" value="1"/>
</dbReference>
<dbReference type="OrthoDB" id="9803224at2"/>
<dbReference type="KEGG" id="lpv:HYN51_02980"/>
<evidence type="ECO:0000256" key="3">
    <source>
        <dbReference type="ARBA" id="ARBA00011950"/>
    </source>
</evidence>
<dbReference type="CDD" id="cd00756">
    <property type="entry name" value="MoaE"/>
    <property type="match status" value="1"/>
</dbReference>
<evidence type="ECO:0000256" key="2">
    <source>
        <dbReference type="ARBA" id="ARBA00005426"/>
    </source>
</evidence>
<name>A0A2Y9TVS2_9GAMM</name>